<feature type="chain" id="PRO_5044771533" evidence="5">
    <location>
        <begin position="21"/>
        <end position="382"/>
    </location>
</feature>
<keyword evidence="3" id="KW-0677">Repeat</keyword>
<reference evidence="6 7" key="1">
    <citation type="submission" date="2024-05" db="EMBL/GenBank/DDBJ databases">
        <title>Genetic variation in Jamaican populations of the coffee berry borer (Hypothenemus hampei).</title>
        <authorList>
            <person name="Errbii M."/>
            <person name="Myrie A."/>
        </authorList>
    </citation>
    <scope>NUCLEOTIDE SEQUENCE [LARGE SCALE GENOMIC DNA]</scope>
    <source>
        <strain evidence="6">JA-Hopewell-2020-01-JO</strain>
        <tissue evidence="6">Whole body</tissue>
    </source>
</reference>
<dbReference type="InterPro" id="IPR003591">
    <property type="entry name" value="Leu-rich_rpt_typical-subtyp"/>
</dbReference>
<evidence type="ECO:0000256" key="5">
    <source>
        <dbReference type="SAM" id="SignalP"/>
    </source>
</evidence>
<keyword evidence="4" id="KW-0812">Transmembrane</keyword>
<evidence type="ECO:0000256" key="1">
    <source>
        <dbReference type="ARBA" id="ARBA00022614"/>
    </source>
</evidence>
<gene>
    <name evidence="6" type="ORF">ABEB36_005362</name>
</gene>
<keyword evidence="2 5" id="KW-0732">Signal</keyword>
<dbReference type="PANTHER" id="PTHR24364:SF18">
    <property type="entry name" value="LP06937P"/>
    <property type="match status" value="1"/>
</dbReference>
<dbReference type="InterPro" id="IPR052286">
    <property type="entry name" value="Wnt_signaling_inhibitor"/>
</dbReference>
<dbReference type="Pfam" id="PF13855">
    <property type="entry name" value="LRR_8"/>
    <property type="match status" value="2"/>
</dbReference>
<proteinExistence type="predicted"/>
<keyword evidence="1" id="KW-0433">Leucine-rich repeat</keyword>
<keyword evidence="4" id="KW-0472">Membrane</keyword>
<dbReference type="EMBL" id="JBDJPC010000004">
    <property type="protein sequence ID" value="KAL1505913.1"/>
    <property type="molecule type" value="Genomic_DNA"/>
</dbReference>
<feature type="signal peptide" evidence="5">
    <location>
        <begin position="1"/>
        <end position="20"/>
    </location>
</feature>
<dbReference type="SMART" id="SM00365">
    <property type="entry name" value="LRR_SD22"/>
    <property type="match status" value="5"/>
</dbReference>
<keyword evidence="7" id="KW-1185">Reference proteome</keyword>
<evidence type="ECO:0000313" key="6">
    <source>
        <dbReference type="EMBL" id="KAL1505913.1"/>
    </source>
</evidence>
<sequence length="382" mass="43814">MKKIQCIIIVSLLFLCGSLARINKCGNKLLEDCICGEQYIERTKKFVVNCTNTGFTHGDVLKVLPEQTNILIFTGNHLNILPSNIFGDEPYLSELQVIDMSNNGIREIKGKTFHHVTAVERLILNHNNISIAEEDDRNFHHPRVFSNFVNLQELHLTNAFADNTDAELADDLHDIFVNSNLTKLYKLHLEQNEIKNWKDDRVFCDLPNLHDLYLGDNQIPSLNFNILCLKKLRYLDLEYNNISKFSQKDLDTFDKLANEKGRTESLTLEIGNNPFKCDTAAKNLYIWSQRTAVKIRNEDKLECVNAKYGKKYIFNLKSISDKQQAKISKGLTILLGILVCVLLILSVAYAYLKKEMLRVKLSPVLDVISRKVQYTTIESQDV</sequence>
<dbReference type="InterPro" id="IPR032675">
    <property type="entry name" value="LRR_dom_sf"/>
</dbReference>
<accession>A0ABD1EXZ9</accession>
<dbReference type="InterPro" id="IPR001611">
    <property type="entry name" value="Leu-rich_rpt"/>
</dbReference>
<dbReference type="PANTHER" id="PTHR24364">
    <property type="entry name" value="LP06937P"/>
    <property type="match status" value="1"/>
</dbReference>
<protein>
    <submittedName>
        <fullName evidence="6">Uncharacterized protein</fullName>
    </submittedName>
</protein>
<dbReference type="SMART" id="SM00369">
    <property type="entry name" value="LRR_TYP"/>
    <property type="match status" value="5"/>
</dbReference>
<dbReference type="Proteomes" id="UP001566132">
    <property type="component" value="Unassembled WGS sequence"/>
</dbReference>
<dbReference type="PROSITE" id="PS51450">
    <property type="entry name" value="LRR"/>
    <property type="match status" value="1"/>
</dbReference>
<dbReference type="Gene3D" id="3.80.10.10">
    <property type="entry name" value="Ribonuclease Inhibitor"/>
    <property type="match status" value="2"/>
</dbReference>
<evidence type="ECO:0000256" key="2">
    <source>
        <dbReference type="ARBA" id="ARBA00022729"/>
    </source>
</evidence>
<comment type="caution">
    <text evidence="6">The sequence shown here is derived from an EMBL/GenBank/DDBJ whole genome shotgun (WGS) entry which is preliminary data.</text>
</comment>
<dbReference type="AlphaFoldDB" id="A0ABD1EXZ9"/>
<dbReference type="SUPFAM" id="SSF52058">
    <property type="entry name" value="L domain-like"/>
    <property type="match status" value="1"/>
</dbReference>
<name>A0ABD1EXZ9_HYPHA</name>
<evidence type="ECO:0000256" key="4">
    <source>
        <dbReference type="SAM" id="Phobius"/>
    </source>
</evidence>
<evidence type="ECO:0000313" key="7">
    <source>
        <dbReference type="Proteomes" id="UP001566132"/>
    </source>
</evidence>
<keyword evidence="4" id="KW-1133">Transmembrane helix</keyword>
<feature type="transmembrane region" description="Helical" evidence="4">
    <location>
        <begin position="330"/>
        <end position="352"/>
    </location>
</feature>
<organism evidence="6 7">
    <name type="scientific">Hypothenemus hampei</name>
    <name type="common">Coffee berry borer</name>
    <dbReference type="NCBI Taxonomy" id="57062"/>
    <lineage>
        <taxon>Eukaryota</taxon>
        <taxon>Metazoa</taxon>
        <taxon>Ecdysozoa</taxon>
        <taxon>Arthropoda</taxon>
        <taxon>Hexapoda</taxon>
        <taxon>Insecta</taxon>
        <taxon>Pterygota</taxon>
        <taxon>Neoptera</taxon>
        <taxon>Endopterygota</taxon>
        <taxon>Coleoptera</taxon>
        <taxon>Polyphaga</taxon>
        <taxon>Cucujiformia</taxon>
        <taxon>Curculionidae</taxon>
        <taxon>Scolytinae</taxon>
        <taxon>Hypothenemus</taxon>
    </lineage>
</organism>
<evidence type="ECO:0000256" key="3">
    <source>
        <dbReference type="ARBA" id="ARBA00022737"/>
    </source>
</evidence>